<evidence type="ECO:0000313" key="2">
    <source>
        <dbReference type="EMBL" id="VDD89919.1"/>
    </source>
</evidence>
<gene>
    <name evidence="2" type="ORF">EVEC_LOCUS4670</name>
</gene>
<evidence type="ECO:0000313" key="3">
    <source>
        <dbReference type="Proteomes" id="UP000274131"/>
    </source>
</evidence>
<protein>
    <submittedName>
        <fullName evidence="4">Organ specific protein</fullName>
    </submittedName>
</protein>
<name>A0A158QAF5_ENTVE</name>
<feature type="compositionally biased region" description="Polar residues" evidence="1">
    <location>
        <begin position="207"/>
        <end position="219"/>
    </location>
</feature>
<reference evidence="4" key="1">
    <citation type="submission" date="2016-04" db="UniProtKB">
        <authorList>
            <consortium name="WormBaseParasite"/>
        </authorList>
    </citation>
    <scope>IDENTIFICATION</scope>
</reference>
<feature type="compositionally biased region" description="Polar residues" evidence="1">
    <location>
        <begin position="179"/>
        <end position="191"/>
    </location>
</feature>
<sequence>MKATTDPRNIGRLVLNLRNNPTTNFAKISTNADLENTEIRITLQEHGTKHNPNSNSSPPLKKPSYLAFVSDGVLDSNPAETDPKGGLQTILKTQPKGDITKANVLNNSGKNPTTLIERETADNEKFSSPKDSETNIPTGKSANQMTFKKGFSDNDSPVTADKHLLSGKDPPATAKEQRASNNGPAVTSDKQLVSGKDPPATAKEQKASNNGPAVTSEKQLVSGKDPPATARNQGAASSGPVATAGEQLVSGKDPPATTKEKRAIIGPALTSDKQFVSGKDPPATAREK</sequence>
<dbReference type="AlphaFoldDB" id="A0A158QAF5"/>
<organism evidence="4">
    <name type="scientific">Enterobius vermicularis</name>
    <name type="common">Human pinworm</name>
    <dbReference type="NCBI Taxonomy" id="51028"/>
    <lineage>
        <taxon>Eukaryota</taxon>
        <taxon>Metazoa</taxon>
        <taxon>Ecdysozoa</taxon>
        <taxon>Nematoda</taxon>
        <taxon>Chromadorea</taxon>
        <taxon>Rhabditida</taxon>
        <taxon>Spirurina</taxon>
        <taxon>Oxyuridomorpha</taxon>
        <taxon>Oxyuroidea</taxon>
        <taxon>Oxyuridae</taxon>
        <taxon>Enterobius</taxon>
    </lineage>
</organism>
<proteinExistence type="predicted"/>
<evidence type="ECO:0000313" key="4">
    <source>
        <dbReference type="WBParaSite" id="EVEC_0000498601-mRNA-1"/>
    </source>
</evidence>
<feature type="compositionally biased region" description="Basic and acidic residues" evidence="1">
    <location>
        <begin position="116"/>
        <end position="133"/>
    </location>
</feature>
<feature type="region of interest" description="Disordered" evidence="1">
    <location>
        <begin position="98"/>
        <end position="288"/>
    </location>
</feature>
<accession>A0A158QAF5</accession>
<feature type="compositionally biased region" description="Polar residues" evidence="1">
    <location>
        <begin position="134"/>
        <end position="146"/>
    </location>
</feature>
<feature type="compositionally biased region" description="Polar residues" evidence="1">
    <location>
        <begin position="103"/>
        <end position="114"/>
    </location>
</feature>
<dbReference type="EMBL" id="UXUI01007924">
    <property type="protein sequence ID" value="VDD89919.1"/>
    <property type="molecule type" value="Genomic_DNA"/>
</dbReference>
<dbReference type="WBParaSite" id="EVEC_0000498601-mRNA-1">
    <property type="protein sequence ID" value="EVEC_0000498601-mRNA-1"/>
    <property type="gene ID" value="EVEC_0000498601"/>
</dbReference>
<dbReference type="Proteomes" id="UP000274131">
    <property type="component" value="Unassembled WGS sequence"/>
</dbReference>
<reference evidence="2 3" key="2">
    <citation type="submission" date="2018-10" db="EMBL/GenBank/DDBJ databases">
        <authorList>
            <consortium name="Pathogen Informatics"/>
        </authorList>
    </citation>
    <scope>NUCLEOTIDE SEQUENCE [LARGE SCALE GENOMIC DNA]</scope>
</reference>
<keyword evidence="3" id="KW-1185">Reference proteome</keyword>
<evidence type="ECO:0000256" key="1">
    <source>
        <dbReference type="SAM" id="MobiDB-lite"/>
    </source>
</evidence>